<dbReference type="Pfam" id="PF00403">
    <property type="entry name" value="HMA"/>
    <property type="match status" value="1"/>
</dbReference>
<sequence>HLFKTTPLLFEEMKGVNFPCASPASAAICTSVGRRSMVRGSAGRAIDRHTPHLGDPRRAKAALDSVSHAPTRTKSHFQTSRESPREPTGRSSHPGSSRGLLDDDAFDVFPSVGTAAPVTSADPSSLQGAKKDESAVFKPPPSPPAASKEQVVHLRVSLHCKCCERKVRKHVSKMEAGVTSFNIDLATKKVTVMGEVTPLGVLSSVSKVKNAQLWRSPPRSSSSSRSKLASLGRR</sequence>
<name>A0A8D7AUG5_MUSAM</name>
<dbReference type="Gene3D" id="3.30.70.100">
    <property type="match status" value="1"/>
</dbReference>
<evidence type="ECO:0000256" key="1">
    <source>
        <dbReference type="SAM" id="MobiDB-lite"/>
    </source>
</evidence>
<protein>
    <submittedName>
        <fullName evidence="3">(wild Malaysian banana) hypothetical protein</fullName>
    </submittedName>
</protein>
<dbReference type="PROSITE" id="PS50846">
    <property type="entry name" value="HMA_2"/>
    <property type="match status" value="1"/>
</dbReference>
<dbReference type="EMBL" id="HG996473">
    <property type="protein sequence ID" value="CAG1856173.1"/>
    <property type="molecule type" value="Genomic_DNA"/>
</dbReference>
<proteinExistence type="predicted"/>
<dbReference type="InterPro" id="IPR006121">
    <property type="entry name" value="HMA_dom"/>
</dbReference>
<feature type="compositionally biased region" description="Low complexity" evidence="1">
    <location>
        <begin position="215"/>
        <end position="226"/>
    </location>
</feature>
<dbReference type="GO" id="GO:0046872">
    <property type="term" value="F:metal ion binding"/>
    <property type="evidence" value="ECO:0007669"/>
    <property type="project" value="InterPro"/>
</dbReference>
<dbReference type="AlphaFoldDB" id="A0A8D7AUG5"/>
<evidence type="ECO:0000313" key="3">
    <source>
        <dbReference type="EMBL" id="CAG1856173.1"/>
    </source>
</evidence>
<feature type="compositionally biased region" description="Polar residues" evidence="1">
    <location>
        <begin position="68"/>
        <end position="81"/>
    </location>
</feature>
<gene>
    <name evidence="3" type="ORF">GSMUA_44650.1</name>
</gene>
<dbReference type="InterPro" id="IPR036163">
    <property type="entry name" value="HMA_dom_sf"/>
</dbReference>
<feature type="domain" description="HMA" evidence="2">
    <location>
        <begin position="149"/>
        <end position="216"/>
    </location>
</feature>
<feature type="compositionally biased region" description="Basic and acidic residues" evidence="1">
    <location>
        <begin position="45"/>
        <end position="58"/>
    </location>
</feature>
<evidence type="ECO:0000259" key="2">
    <source>
        <dbReference type="PROSITE" id="PS50846"/>
    </source>
</evidence>
<feature type="region of interest" description="Disordered" evidence="1">
    <location>
        <begin position="40"/>
        <end position="100"/>
    </location>
</feature>
<dbReference type="PANTHER" id="PTHR46119:SF15">
    <property type="entry name" value="PROTEIN SODIUM POTASSIUM ROOT DEFECTIVE 2"/>
    <property type="match status" value="1"/>
</dbReference>
<feature type="non-terminal residue" evidence="3">
    <location>
        <position position="234"/>
    </location>
</feature>
<dbReference type="PANTHER" id="PTHR46119">
    <property type="entry name" value="OS08G0405700 PROTEIN"/>
    <property type="match status" value="1"/>
</dbReference>
<dbReference type="SUPFAM" id="SSF55008">
    <property type="entry name" value="HMA, heavy metal-associated domain"/>
    <property type="match status" value="1"/>
</dbReference>
<accession>A0A8D7AUG5</accession>
<dbReference type="CDD" id="cd00371">
    <property type="entry name" value="HMA"/>
    <property type="match status" value="1"/>
</dbReference>
<feature type="region of interest" description="Disordered" evidence="1">
    <location>
        <begin position="117"/>
        <end position="148"/>
    </location>
</feature>
<organism evidence="3">
    <name type="scientific">Musa acuminata subsp. malaccensis</name>
    <name type="common">Wild banana</name>
    <name type="synonym">Musa malaccensis</name>
    <dbReference type="NCBI Taxonomy" id="214687"/>
    <lineage>
        <taxon>Eukaryota</taxon>
        <taxon>Viridiplantae</taxon>
        <taxon>Streptophyta</taxon>
        <taxon>Embryophyta</taxon>
        <taxon>Tracheophyta</taxon>
        <taxon>Spermatophyta</taxon>
        <taxon>Magnoliopsida</taxon>
        <taxon>Liliopsida</taxon>
        <taxon>Zingiberales</taxon>
        <taxon>Musaceae</taxon>
        <taxon>Musa</taxon>
    </lineage>
</organism>
<feature type="region of interest" description="Disordered" evidence="1">
    <location>
        <begin position="210"/>
        <end position="234"/>
    </location>
</feature>
<reference evidence="3" key="1">
    <citation type="submission" date="2021-03" db="EMBL/GenBank/DDBJ databases">
        <authorList>
            <consortium name="Genoscope - CEA"/>
            <person name="William W."/>
        </authorList>
    </citation>
    <scope>NUCLEOTIDE SEQUENCE</scope>
    <source>
        <strain evidence="3">Doubled-haploid Pahang</strain>
    </source>
</reference>
<dbReference type="InterPro" id="IPR044526">
    <property type="entry name" value="NAKR1-3"/>
</dbReference>